<evidence type="ECO:0000313" key="2">
    <source>
        <dbReference type="EMBL" id="MYM24373.1"/>
    </source>
</evidence>
<keyword evidence="1" id="KW-1133">Transmembrane helix</keyword>
<accession>A0A6L8KA99</accession>
<organism evidence="2 3">
    <name type="scientific">Duganella flavida</name>
    <dbReference type="NCBI Taxonomy" id="2692175"/>
    <lineage>
        <taxon>Bacteria</taxon>
        <taxon>Pseudomonadati</taxon>
        <taxon>Pseudomonadota</taxon>
        <taxon>Betaproteobacteria</taxon>
        <taxon>Burkholderiales</taxon>
        <taxon>Oxalobacteraceae</taxon>
        <taxon>Telluria group</taxon>
        <taxon>Duganella</taxon>
    </lineage>
</organism>
<feature type="transmembrane region" description="Helical" evidence="1">
    <location>
        <begin position="404"/>
        <end position="422"/>
    </location>
</feature>
<feature type="transmembrane region" description="Helical" evidence="1">
    <location>
        <begin position="133"/>
        <end position="154"/>
    </location>
</feature>
<feature type="transmembrane region" description="Helical" evidence="1">
    <location>
        <begin position="90"/>
        <end position="112"/>
    </location>
</feature>
<gene>
    <name evidence="2" type="ORF">GTP46_17140</name>
</gene>
<evidence type="ECO:0000313" key="3">
    <source>
        <dbReference type="Proteomes" id="UP000479335"/>
    </source>
</evidence>
<proteinExistence type="predicted"/>
<sequence length="489" mass="51732">MRSLPDVLSLRPGGAAWLMRHEHRLFVAESAAAIGRALHRPANQSALPAPILGWIVTVYLVLHVAAWSALPTLPYWRPTESLGQLHLDGFAAAVLFILMLSAAMIRCVHVMYTRNDLDLILSAPVPGATILRARLGGVVAGILLLVLFLVSPVIHIGLLTGRPRLLALYPALLAMAVLAASFAMMITIQLANWIGPRRTAIVAQVPGTAVVVGLYLMPRLLQAIPADIQNAFSSLLEAGALLGPASPLWLPVQALQGDLWALALFCLAAVGVAQLTVVFLQRRFLNALRLGRELPRRLPGPALGIGLRFGHGIRSVVLYKEWLLLLRQPIFLSQLGIKLAWLVVAFAAAGSSSLRPAVIAAITVYATAAVAGTLTRLVEGGEQAGDLLASSPVAPAAIRAGKRWAALIPALVVGLPVPLWLGVADPKLGVLTAIVLIGASDSANRISRMFAAPSIAQGHPAAPHMAAALWEALSNGLWVLMLLLAYAVV</sequence>
<feature type="transmembrane region" description="Helical" evidence="1">
    <location>
        <begin position="330"/>
        <end position="351"/>
    </location>
</feature>
<dbReference type="RefSeq" id="WP_161007840.1">
    <property type="nucleotide sequence ID" value="NZ_WWCN01000010.1"/>
</dbReference>
<feature type="transmembrane region" description="Helical" evidence="1">
    <location>
        <begin position="46"/>
        <end position="70"/>
    </location>
</feature>
<keyword evidence="3" id="KW-1185">Reference proteome</keyword>
<dbReference type="EMBL" id="WWCN01000010">
    <property type="protein sequence ID" value="MYM24373.1"/>
    <property type="molecule type" value="Genomic_DNA"/>
</dbReference>
<feature type="transmembrane region" description="Helical" evidence="1">
    <location>
        <begin position="166"/>
        <end position="188"/>
    </location>
</feature>
<protein>
    <submittedName>
        <fullName evidence="2">Uncharacterized protein</fullName>
    </submittedName>
</protein>
<feature type="transmembrane region" description="Helical" evidence="1">
    <location>
        <begin position="357"/>
        <end position="378"/>
    </location>
</feature>
<comment type="caution">
    <text evidence="2">The sequence shown here is derived from an EMBL/GenBank/DDBJ whole genome shotgun (WGS) entry which is preliminary data.</text>
</comment>
<feature type="transmembrane region" description="Helical" evidence="1">
    <location>
        <begin position="200"/>
        <end position="217"/>
    </location>
</feature>
<dbReference type="Proteomes" id="UP000479335">
    <property type="component" value="Unassembled WGS sequence"/>
</dbReference>
<keyword evidence="1" id="KW-0472">Membrane</keyword>
<keyword evidence="1" id="KW-0812">Transmembrane</keyword>
<dbReference type="AlphaFoldDB" id="A0A6L8KA99"/>
<name>A0A6L8KA99_9BURK</name>
<reference evidence="2 3" key="1">
    <citation type="submission" date="2019-12" db="EMBL/GenBank/DDBJ databases">
        <title>Novel species isolated from a subtropical stream in China.</title>
        <authorList>
            <person name="Lu H."/>
        </authorList>
    </citation>
    <scope>NUCLEOTIDE SEQUENCE [LARGE SCALE GENOMIC DNA]</scope>
    <source>
        <strain evidence="2 3">FT135W</strain>
    </source>
</reference>
<feature type="transmembrane region" description="Helical" evidence="1">
    <location>
        <begin position="259"/>
        <end position="280"/>
    </location>
</feature>
<evidence type="ECO:0000256" key="1">
    <source>
        <dbReference type="SAM" id="Phobius"/>
    </source>
</evidence>
<feature type="transmembrane region" description="Helical" evidence="1">
    <location>
        <begin position="467"/>
        <end position="488"/>
    </location>
</feature>